<reference evidence="1" key="1">
    <citation type="submission" date="2018-02" db="EMBL/GenBank/DDBJ databases">
        <title>Rhizophora mucronata_Transcriptome.</title>
        <authorList>
            <person name="Meera S.P."/>
            <person name="Sreeshan A."/>
            <person name="Augustine A."/>
        </authorList>
    </citation>
    <scope>NUCLEOTIDE SEQUENCE</scope>
    <source>
        <tissue evidence="1">Leaf</tissue>
    </source>
</reference>
<accession>A0A2P2Q249</accession>
<protein>
    <submittedName>
        <fullName evidence="1">Uncharacterized protein</fullName>
    </submittedName>
</protein>
<name>A0A2P2Q249_RHIMU</name>
<organism evidence="1">
    <name type="scientific">Rhizophora mucronata</name>
    <name type="common">Asiatic mangrove</name>
    <dbReference type="NCBI Taxonomy" id="61149"/>
    <lineage>
        <taxon>Eukaryota</taxon>
        <taxon>Viridiplantae</taxon>
        <taxon>Streptophyta</taxon>
        <taxon>Embryophyta</taxon>
        <taxon>Tracheophyta</taxon>
        <taxon>Spermatophyta</taxon>
        <taxon>Magnoliopsida</taxon>
        <taxon>eudicotyledons</taxon>
        <taxon>Gunneridae</taxon>
        <taxon>Pentapetalae</taxon>
        <taxon>rosids</taxon>
        <taxon>fabids</taxon>
        <taxon>Malpighiales</taxon>
        <taxon>Rhizophoraceae</taxon>
        <taxon>Rhizophora</taxon>
    </lineage>
</organism>
<sequence length="11" mass="1304">MFLPTGKEYAF</sequence>
<dbReference type="EMBL" id="GGEC01080538">
    <property type="protein sequence ID" value="MBX61022.1"/>
    <property type="molecule type" value="Transcribed_RNA"/>
</dbReference>
<proteinExistence type="predicted"/>
<evidence type="ECO:0000313" key="1">
    <source>
        <dbReference type="EMBL" id="MBX61022.1"/>
    </source>
</evidence>